<protein>
    <recommendedName>
        <fullName evidence="7">Protein FAM81A</fullName>
    </recommendedName>
</protein>
<dbReference type="KEGG" id="nve:5502548"/>
<dbReference type="PhylomeDB" id="A7SXE7"/>
<name>A7SXE7_NEMVE</name>
<keyword evidence="1 3" id="KW-0175">Coiled coil</keyword>
<dbReference type="EMBL" id="DS469885">
    <property type="protein sequence ID" value="EDO31612.1"/>
    <property type="molecule type" value="Genomic_DNA"/>
</dbReference>
<reference evidence="5 6" key="1">
    <citation type="journal article" date="2007" name="Science">
        <title>Sea anemone genome reveals ancestral eumetazoan gene repertoire and genomic organization.</title>
        <authorList>
            <person name="Putnam N.H."/>
            <person name="Srivastava M."/>
            <person name="Hellsten U."/>
            <person name="Dirks B."/>
            <person name="Chapman J."/>
            <person name="Salamov A."/>
            <person name="Terry A."/>
            <person name="Shapiro H."/>
            <person name="Lindquist E."/>
            <person name="Kapitonov V.V."/>
            <person name="Jurka J."/>
            <person name="Genikhovich G."/>
            <person name="Grigoriev I.V."/>
            <person name="Lucas S.M."/>
            <person name="Steele R.E."/>
            <person name="Finnerty J.R."/>
            <person name="Technau U."/>
            <person name="Martindale M.Q."/>
            <person name="Rokhsar D.S."/>
        </authorList>
    </citation>
    <scope>NUCLEOTIDE SEQUENCE [LARGE SCALE GENOMIC DNA]</scope>
    <source>
        <strain evidence="6">CH2 X CH6</strain>
    </source>
</reference>
<evidence type="ECO:0000256" key="2">
    <source>
        <dbReference type="ARBA" id="ARBA00046344"/>
    </source>
</evidence>
<evidence type="ECO:0000256" key="3">
    <source>
        <dbReference type="SAM" id="Coils"/>
    </source>
</evidence>
<accession>A7SXE7</accession>
<evidence type="ECO:0008006" key="7">
    <source>
        <dbReference type="Google" id="ProtNLM"/>
    </source>
</evidence>
<dbReference type="OMA" id="MQKITME"/>
<organism evidence="5 6">
    <name type="scientific">Nematostella vectensis</name>
    <name type="common">Starlet sea anemone</name>
    <dbReference type="NCBI Taxonomy" id="45351"/>
    <lineage>
        <taxon>Eukaryota</taxon>
        <taxon>Metazoa</taxon>
        <taxon>Cnidaria</taxon>
        <taxon>Anthozoa</taxon>
        <taxon>Hexacorallia</taxon>
        <taxon>Actiniaria</taxon>
        <taxon>Edwardsiidae</taxon>
        <taxon>Nematostella</taxon>
    </lineage>
</organism>
<evidence type="ECO:0000256" key="4">
    <source>
        <dbReference type="SAM" id="MobiDB-lite"/>
    </source>
</evidence>
<evidence type="ECO:0000256" key="1">
    <source>
        <dbReference type="ARBA" id="ARBA00023054"/>
    </source>
</evidence>
<dbReference type="eggNOG" id="ENOG502S0X8">
    <property type="taxonomic scope" value="Eukaryota"/>
</dbReference>
<dbReference type="AlphaFoldDB" id="A7SXE7"/>
<gene>
    <name evidence="5" type="ORF">NEMVEDRAFT_v1g175302</name>
</gene>
<feature type="coiled-coil region" evidence="3">
    <location>
        <begin position="149"/>
        <end position="179"/>
    </location>
</feature>
<feature type="coiled-coil region" evidence="3">
    <location>
        <begin position="89"/>
        <end position="116"/>
    </location>
</feature>
<dbReference type="InParanoid" id="A7SXE7"/>
<comment type="similarity">
    <text evidence="2">Belongs to the FAM81 family.</text>
</comment>
<evidence type="ECO:0000313" key="5">
    <source>
        <dbReference type="EMBL" id="EDO31612.1"/>
    </source>
</evidence>
<proteinExistence type="inferred from homology"/>
<dbReference type="PANTHER" id="PTHR22420:SF4">
    <property type="entry name" value="PROTEIN FAM81A"/>
    <property type="match status" value="1"/>
</dbReference>
<dbReference type="PANTHER" id="PTHR22420">
    <property type="entry name" value="PROTEIN FAM81A"/>
    <property type="match status" value="1"/>
</dbReference>
<dbReference type="HOGENOM" id="CLU_056304_0_0_1"/>
<dbReference type="InterPro" id="IPR029619">
    <property type="entry name" value="FAM81"/>
</dbReference>
<evidence type="ECO:0000313" key="6">
    <source>
        <dbReference type="Proteomes" id="UP000001593"/>
    </source>
</evidence>
<dbReference type="OrthoDB" id="10014002at2759"/>
<feature type="region of interest" description="Disordered" evidence="4">
    <location>
        <begin position="1"/>
        <end position="22"/>
    </location>
</feature>
<dbReference type="Proteomes" id="UP000001593">
    <property type="component" value="Unassembled WGS sequence"/>
</dbReference>
<sequence>MERPSSRTRSPKRTSLPAITNGDNTLALRGETLSRMDVLEDRIYNQEKTTRSLIDRALRVKEDIVESLSIAQVNWQGEKRARALLQEHIRTITSVVKRLSREIEVLEDELRSKESKVAGNATAFKNLELHHVAGVTDLRGRVARCDHAIERMVSDLRAIAEALNELRQRQENSTKENNERFQGLQSSINDLVMKFEKYNTEQHTSIEKLKGQADDQVTRLDSKTKSAVEDVRANITSTRQWTESEYFKLTKEFQGRLERFEGVIINRQEKLEFKVDSYLSKIEKMISEEKDKYFNLWEVRLKETKSEQDHVLRDTCAGLRQEYRLGFNTVHESMTTLQKVLEAKLKLVEDDLKKSINNILRMVVLV</sequence>
<keyword evidence="6" id="KW-1185">Reference proteome</keyword>